<proteinExistence type="inferred from homology"/>
<dbReference type="Gene3D" id="2.30.31.20">
    <property type="entry name" value="Sporulation-specific cell division protein SsgB"/>
    <property type="match status" value="1"/>
</dbReference>
<comment type="similarity">
    <text evidence="2">Belongs to the SsgA family.</text>
</comment>
<evidence type="ECO:0000256" key="5">
    <source>
        <dbReference type="ARBA" id="ARBA00023210"/>
    </source>
</evidence>
<keyword evidence="5" id="KW-0717">Septation</keyword>
<evidence type="ECO:0000256" key="2">
    <source>
        <dbReference type="ARBA" id="ARBA00009323"/>
    </source>
</evidence>
<protein>
    <recommendedName>
        <fullName evidence="10">Sporulation and cell division protein SsgA</fullName>
    </recommendedName>
</protein>
<evidence type="ECO:0000256" key="3">
    <source>
        <dbReference type="ARBA" id="ARBA00022618"/>
    </source>
</evidence>
<dbReference type="RefSeq" id="WP_203712405.1">
    <property type="nucleotide sequence ID" value="NZ_BONE01000014.1"/>
</dbReference>
<dbReference type="InterPro" id="IPR006776">
    <property type="entry name" value="SsgB"/>
</dbReference>
<feature type="region of interest" description="Disordered" evidence="7">
    <location>
        <begin position="154"/>
        <end position="173"/>
    </location>
</feature>
<reference evidence="8 9" key="1">
    <citation type="submission" date="2021-01" db="EMBL/GenBank/DDBJ databases">
        <title>Whole genome shotgun sequence of Asanoa siamensis NBRC 107932.</title>
        <authorList>
            <person name="Komaki H."/>
            <person name="Tamura T."/>
        </authorList>
    </citation>
    <scope>NUCLEOTIDE SEQUENCE [LARGE SCALE GENOMIC DNA]</scope>
    <source>
        <strain evidence="8 9">NBRC 107932</strain>
    </source>
</reference>
<dbReference type="Pfam" id="PF04686">
    <property type="entry name" value="SsgA"/>
    <property type="match status" value="1"/>
</dbReference>
<feature type="compositionally biased region" description="Acidic residues" evidence="7">
    <location>
        <begin position="162"/>
        <end position="173"/>
    </location>
</feature>
<keyword evidence="3" id="KW-0132">Cell division</keyword>
<name>A0ABQ4CN99_9ACTN</name>
<dbReference type="InterPro" id="IPR038658">
    <property type="entry name" value="SsgB_sf"/>
</dbReference>
<keyword evidence="9" id="KW-1185">Reference proteome</keyword>
<evidence type="ECO:0000256" key="7">
    <source>
        <dbReference type="SAM" id="MobiDB-lite"/>
    </source>
</evidence>
<evidence type="ECO:0000256" key="4">
    <source>
        <dbReference type="ARBA" id="ARBA00022969"/>
    </source>
</evidence>
<gene>
    <name evidence="8" type="ORF">Asi02nite_22860</name>
</gene>
<evidence type="ECO:0000313" key="8">
    <source>
        <dbReference type="EMBL" id="GIF72768.1"/>
    </source>
</evidence>
<comment type="caution">
    <text evidence="8">The sequence shown here is derived from an EMBL/GenBank/DDBJ whole genome shotgun (WGS) entry which is preliminary data.</text>
</comment>
<accession>A0ABQ4CN99</accession>
<evidence type="ECO:0000313" key="9">
    <source>
        <dbReference type="Proteomes" id="UP000604117"/>
    </source>
</evidence>
<keyword evidence="4" id="KW-0749">Sporulation</keyword>
<evidence type="ECO:0000256" key="6">
    <source>
        <dbReference type="ARBA" id="ARBA00023306"/>
    </source>
</evidence>
<organism evidence="8 9">
    <name type="scientific">Asanoa siamensis</name>
    <dbReference type="NCBI Taxonomy" id="926357"/>
    <lineage>
        <taxon>Bacteria</taxon>
        <taxon>Bacillati</taxon>
        <taxon>Actinomycetota</taxon>
        <taxon>Actinomycetes</taxon>
        <taxon>Micromonosporales</taxon>
        <taxon>Micromonosporaceae</taxon>
        <taxon>Asanoa</taxon>
    </lineage>
</organism>
<evidence type="ECO:0008006" key="10">
    <source>
        <dbReference type="Google" id="ProtNLM"/>
    </source>
</evidence>
<dbReference type="EMBL" id="BONE01000014">
    <property type="protein sequence ID" value="GIF72768.1"/>
    <property type="molecule type" value="Genomic_DNA"/>
</dbReference>
<evidence type="ECO:0000256" key="1">
    <source>
        <dbReference type="ARBA" id="ARBA00004431"/>
    </source>
</evidence>
<sequence>MEREPVPAVDGSGGKKTRQPAAVAVETVVRLLAPDATGVPVACGLHYDPADPYAVRVRFFLDRRRRDTVSWSFARDLLAAGLNEPTGLGDVRIWPWRTTQGDAIALALSSPDGQALLEAPRATVAAFLADTYAQVPRGSEAERLDLDADAWLSGQLLPEPPDQADPDLDQDNR</sequence>
<comment type="subcellular location">
    <subcellularLocation>
        <location evidence="1">Cell septum</location>
    </subcellularLocation>
</comment>
<dbReference type="Proteomes" id="UP000604117">
    <property type="component" value="Unassembled WGS sequence"/>
</dbReference>
<keyword evidence="6" id="KW-0131">Cell cycle</keyword>